<keyword evidence="4" id="KW-0281">Fimbrium</keyword>
<evidence type="ECO:0000256" key="2">
    <source>
        <dbReference type="ARBA" id="ARBA00006011"/>
    </source>
</evidence>
<evidence type="ECO:0000256" key="4">
    <source>
        <dbReference type="ARBA" id="ARBA00023263"/>
    </source>
</evidence>
<evidence type="ECO:0000256" key="3">
    <source>
        <dbReference type="ARBA" id="ARBA00022729"/>
    </source>
</evidence>
<evidence type="ECO:0000313" key="7">
    <source>
        <dbReference type="EMBL" id="CUN41788.1"/>
    </source>
</evidence>
<reference evidence="7 8" key="1">
    <citation type="submission" date="2015-09" db="EMBL/GenBank/DDBJ databases">
        <authorList>
            <consortium name="Pathogen Informatics"/>
        </authorList>
    </citation>
    <scope>NUCLEOTIDE SEQUENCE [LARGE SCALE GENOMIC DNA]</scope>
    <source>
        <strain evidence="7 8">2789STDY5608822</strain>
    </source>
</reference>
<evidence type="ECO:0000256" key="5">
    <source>
        <dbReference type="SAM" id="SignalP"/>
    </source>
</evidence>
<dbReference type="AlphaFoldDB" id="A0A8D9L306"/>
<evidence type="ECO:0000313" key="8">
    <source>
        <dbReference type="Proteomes" id="UP000095455"/>
    </source>
</evidence>
<dbReference type="GO" id="GO:0009289">
    <property type="term" value="C:pilus"/>
    <property type="evidence" value="ECO:0007669"/>
    <property type="project" value="UniProtKB-SubCell"/>
</dbReference>
<name>A0A8D9L306_PARDI</name>
<feature type="chain" id="PRO_5034895888" evidence="5">
    <location>
        <begin position="18"/>
        <end position="491"/>
    </location>
</feature>
<organism evidence="7 8">
    <name type="scientific">Parabacteroides distasonis</name>
    <dbReference type="NCBI Taxonomy" id="823"/>
    <lineage>
        <taxon>Bacteria</taxon>
        <taxon>Pseudomonadati</taxon>
        <taxon>Bacteroidota</taxon>
        <taxon>Bacteroidia</taxon>
        <taxon>Bacteroidales</taxon>
        <taxon>Tannerellaceae</taxon>
        <taxon>Parabacteroides</taxon>
    </lineage>
</organism>
<evidence type="ECO:0000256" key="1">
    <source>
        <dbReference type="ARBA" id="ARBA00004561"/>
    </source>
</evidence>
<protein>
    <submittedName>
        <fullName evidence="7">Major fimbrial subunit protein (FimA)</fullName>
    </submittedName>
</protein>
<dbReference type="RefSeq" id="WP_057316340.1">
    <property type="nucleotide sequence ID" value="NZ_CABMKT010000001.1"/>
</dbReference>
<dbReference type="Gene3D" id="2.60.40.3690">
    <property type="match status" value="1"/>
</dbReference>
<keyword evidence="3 5" id="KW-0732">Signal</keyword>
<comment type="caution">
    <text evidence="7">The sequence shown here is derived from an EMBL/GenBank/DDBJ whole genome shotgun (WGS) entry which is preliminary data.</text>
</comment>
<evidence type="ECO:0000259" key="6">
    <source>
        <dbReference type="Pfam" id="PF06321"/>
    </source>
</evidence>
<dbReference type="Pfam" id="PF06321">
    <property type="entry name" value="P_gingi_FimA"/>
    <property type="match status" value="1"/>
</dbReference>
<accession>A0A8D9L306</accession>
<proteinExistence type="inferred from homology"/>
<dbReference type="InterPro" id="IPR029141">
    <property type="entry name" value="FimA_N"/>
</dbReference>
<dbReference type="Proteomes" id="UP000095455">
    <property type="component" value="Unassembled WGS sequence"/>
</dbReference>
<gene>
    <name evidence="7" type="ORF">ERS852380_00301</name>
</gene>
<sequence length="491" mass="53288">MKLKHLFLASLVVCAFASCSDDSSNGIDIPDENYQMIETNVSLTATALDGIKTKADATTDEGSGNERFIHELTAYLFYVDNGGNEDNYKFAAMKTVSAMGKTSVTTVEDIVVKVKATKAGELSDTQLKAVFFANTKLGNTPEKLGDLTSALLPGDKPVAFSAVNAGTAYVPMFSQIITIGGGANKLLAGTDYDNWVKASTTPTIAYTKNAAEGQGHTIVIPDNSGAWTEGSTTYDPATIPDTDRISVTRHVARVQLEGLDCNFTQNYADAIFTLTGVYVANVSTKSMFYGSSSTGYSLEVAGTDPAAVFVHGCPYIRDDYFLVNGNTDGQFAKTYQAIDLNMTNNDHSRNMTSGAIDYNGSAWKKFKDATISSSTYTDEMAQFYVYEYDGEKHEMTKDKEGDNPSGNIQTMLILKGNWTNNGVTKENRYYRIPISDGSSVGVQRNNIYKVYATITGEGSPDPDTSELNACISFSVKVEPWTVINQYEEDVN</sequence>
<dbReference type="PROSITE" id="PS51257">
    <property type="entry name" value="PROKAR_LIPOPROTEIN"/>
    <property type="match status" value="1"/>
</dbReference>
<comment type="similarity">
    <text evidence="2">Belongs to the bacteroidetes fimbrillin superfamily. FimA/Mfa1 family.</text>
</comment>
<comment type="subcellular location">
    <subcellularLocation>
        <location evidence="1">Fimbrium</location>
    </subcellularLocation>
</comment>
<dbReference type="EMBL" id="CYYK01000001">
    <property type="protein sequence ID" value="CUN41788.1"/>
    <property type="molecule type" value="Genomic_DNA"/>
</dbReference>
<feature type="signal peptide" evidence="5">
    <location>
        <begin position="1"/>
        <end position="17"/>
    </location>
</feature>
<feature type="domain" description="Major fimbrial subunit protein N-terminal" evidence="6">
    <location>
        <begin position="40"/>
        <end position="205"/>
    </location>
</feature>